<evidence type="ECO:0000256" key="5">
    <source>
        <dbReference type="ARBA" id="ARBA00022723"/>
    </source>
</evidence>
<keyword evidence="7" id="KW-0269">Exonuclease</keyword>
<dbReference type="EMBL" id="JASDAP010000018">
    <property type="protein sequence ID" value="KAK1887290.1"/>
    <property type="molecule type" value="Genomic_DNA"/>
</dbReference>
<feature type="domain" description="Exonuclease" evidence="10">
    <location>
        <begin position="6"/>
        <end position="184"/>
    </location>
</feature>
<reference evidence="11" key="1">
    <citation type="submission" date="2023-04" db="EMBL/GenBank/DDBJ databases">
        <title>Chromosome-level genome of Chaenocephalus aceratus.</title>
        <authorList>
            <person name="Park H."/>
        </authorList>
    </citation>
    <scope>NUCLEOTIDE SEQUENCE</scope>
    <source>
        <strain evidence="11">DE</strain>
        <tissue evidence="11">Muscle</tissue>
    </source>
</reference>
<dbReference type="CDD" id="cd06127">
    <property type="entry name" value="DEDDh"/>
    <property type="match status" value="1"/>
</dbReference>
<evidence type="ECO:0000256" key="2">
    <source>
        <dbReference type="ARBA" id="ARBA00001946"/>
    </source>
</evidence>
<organism evidence="11 12">
    <name type="scientific">Dissostichus eleginoides</name>
    <name type="common">Patagonian toothfish</name>
    <name type="synonym">Dissostichus amissus</name>
    <dbReference type="NCBI Taxonomy" id="100907"/>
    <lineage>
        <taxon>Eukaryota</taxon>
        <taxon>Metazoa</taxon>
        <taxon>Chordata</taxon>
        <taxon>Craniata</taxon>
        <taxon>Vertebrata</taxon>
        <taxon>Euteleostomi</taxon>
        <taxon>Actinopterygii</taxon>
        <taxon>Neopterygii</taxon>
        <taxon>Teleostei</taxon>
        <taxon>Neoteleostei</taxon>
        <taxon>Acanthomorphata</taxon>
        <taxon>Eupercaria</taxon>
        <taxon>Perciformes</taxon>
        <taxon>Notothenioidei</taxon>
        <taxon>Nototheniidae</taxon>
        <taxon>Dissostichus</taxon>
    </lineage>
</organism>
<evidence type="ECO:0000256" key="9">
    <source>
        <dbReference type="ARBA" id="ARBA00025769"/>
    </source>
</evidence>
<evidence type="ECO:0000256" key="3">
    <source>
        <dbReference type="ARBA" id="ARBA00012115"/>
    </source>
</evidence>
<dbReference type="Pfam" id="PF00929">
    <property type="entry name" value="RNase_T"/>
    <property type="match status" value="1"/>
</dbReference>
<name>A0AAD9BNQ5_DISEL</name>
<keyword evidence="4" id="KW-0540">Nuclease</keyword>
<dbReference type="GO" id="GO:0008311">
    <property type="term" value="F:double-stranded DNA 3'-5' DNA exonuclease activity"/>
    <property type="evidence" value="ECO:0007669"/>
    <property type="project" value="UniProtKB-EC"/>
</dbReference>
<evidence type="ECO:0000313" key="11">
    <source>
        <dbReference type="EMBL" id="KAK1887290.1"/>
    </source>
</evidence>
<keyword evidence="5" id="KW-0479">Metal-binding</keyword>
<comment type="similarity">
    <text evidence="9">Belongs to the exonuclease superfamily. TREX family.</text>
</comment>
<evidence type="ECO:0000256" key="8">
    <source>
        <dbReference type="ARBA" id="ARBA00022842"/>
    </source>
</evidence>
<keyword evidence="12" id="KW-1185">Reference proteome</keyword>
<dbReference type="InterPro" id="IPR040393">
    <property type="entry name" value="TREX1/2"/>
</dbReference>
<dbReference type="PANTHER" id="PTHR13058">
    <property type="entry name" value="THREE PRIME REPAIR EXONUCLEASE 1, 2"/>
    <property type="match status" value="1"/>
</dbReference>
<protein>
    <recommendedName>
        <fullName evidence="3">exodeoxyribonuclease III</fullName>
        <ecNumber evidence="3">3.1.11.2</ecNumber>
    </recommendedName>
</protein>
<evidence type="ECO:0000259" key="10">
    <source>
        <dbReference type="SMART" id="SM00479"/>
    </source>
</evidence>
<comment type="catalytic activity">
    <reaction evidence="1">
        <text>Exonucleolytic cleavage in the 3'- to 5'-direction to yield nucleoside 5'-phosphates.</text>
        <dbReference type="EC" id="3.1.11.2"/>
    </reaction>
</comment>
<keyword evidence="8" id="KW-0460">Magnesium</keyword>
<comment type="caution">
    <text evidence="11">The sequence shown here is derived from an EMBL/GenBank/DDBJ whole genome shotgun (WGS) entry which is preliminary data.</text>
</comment>
<keyword evidence="6" id="KW-0378">Hydrolase</keyword>
<dbReference type="InterPro" id="IPR036397">
    <property type="entry name" value="RNaseH_sf"/>
</dbReference>
<evidence type="ECO:0000256" key="7">
    <source>
        <dbReference type="ARBA" id="ARBA00022839"/>
    </source>
</evidence>
<dbReference type="AlphaFoldDB" id="A0AAD9BNQ5"/>
<evidence type="ECO:0000256" key="6">
    <source>
        <dbReference type="ARBA" id="ARBA00022801"/>
    </source>
</evidence>
<dbReference type="SUPFAM" id="SSF53098">
    <property type="entry name" value="Ribonuclease H-like"/>
    <property type="match status" value="1"/>
</dbReference>
<dbReference type="GO" id="GO:0006308">
    <property type="term" value="P:DNA catabolic process"/>
    <property type="evidence" value="ECO:0007669"/>
    <property type="project" value="TreeGrafter"/>
</dbReference>
<dbReference type="EC" id="3.1.11.2" evidence="3"/>
<dbReference type="InterPro" id="IPR012337">
    <property type="entry name" value="RNaseH-like_sf"/>
</dbReference>
<accession>A0AAD9BNQ5</accession>
<dbReference type="GO" id="GO:0005737">
    <property type="term" value="C:cytoplasm"/>
    <property type="evidence" value="ECO:0007669"/>
    <property type="project" value="TreeGrafter"/>
</dbReference>
<dbReference type="PANTHER" id="PTHR13058:SF22">
    <property type="entry name" value="EXODEOXYRIBONUCLEASE III"/>
    <property type="match status" value="1"/>
</dbReference>
<evidence type="ECO:0000256" key="4">
    <source>
        <dbReference type="ARBA" id="ARBA00022722"/>
    </source>
</evidence>
<dbReference type="GO" id="GO:0046872">
    <property type="term" value="F:metal ion binding"/>
    <property type="evidence" value="ECO:0007669"/>
    <property type="project" value="UniProtKB-KW"/>
</dbReference>
<dbReference type="Gene3D" id="3.30.420.10">
    <property type="entry name" value="Ribonuclease H-like superfamily/Ribonuclease H"/>
    <property type="match status" value="1"/>
</dbReference>
<comment type="cofactor">
    <cofactor evidence="2">
        <name>Mg(2+)</name>
        <dbReference type="ChEBI" id="CHEBI:18420"/>
    </cofactor>
</comment>
<dbReference type="Proteomes" id="UP001228049">
    <property type="component" value="Unassembled WGS sequence"/>
</dbReference>
<dbReference type="GO" id="GO:0003676">
    <property type="term" value="F:nucleic acid binding"/>
    <property type="evidence" value="ECO:0007669"/>
    <property type="project" value="InterPro"/>
</dbReference>
<dbReference type="InterPro" id="IPR013520">
    <property type="entry name" value="Ribonucl_H"/>
</dbReference>
<evidence type="ECO:0000313" key="12">
    <source>
        <dbReference type="Proteomes" id="UP001228049"/>
    </source>
</evidence>
<evidence type="ECO:0000256" key="1">
    <source>
        <dbReference type="ARBA" id="ARBA00000493"/>
    </source>
</evidence>
<gene>
    <name evidence="11" type="ORF">KUDE01_028079</name>
</gene>
<sequence>MALPDTIVFFDLETTGLGTKSCHIVQLGANCENYDFNRYILPRILIEPGAKKVHGLTVSDGQLLLHRKPVSTVPLYSSLKSFIDYLGSFPGPVLLAAHNSRRFDEIVLKRVLKMCSLFEQFKQVVSGFVDTLLLSRKLHPQLDCYKLPYLVDYFLDRQYNAHNAVEDAKQLEELFNYWKPNYDDIEEVTSRI</sequence>
<dbReference type="SMART" id="SM00479">
    <property type="entry name" value="EXOIII"/>
    <property type="match status" value="1"/>
</dbReference>
<proteinExistence type="inferred from homology"/>